<keyword evidence="3" id="KW-0547">Nucleotide-binding</keyword>
<name>A0A7Y0ESX8_9BIFI</name>
<evidence type="ECO:0000259" key="5">
    <source>
        <dbReference type="PROSITE" id="PS50893"/>
    </source>
</evidence>
<evidence type="ECO:0000256" key="4">
    <source>
        <dbReference type="ARBA" id="ARBA00022840"/>
    </source>
</evidence>
<evidence type="ECO:0000256" key="3">
    <source>
        <dbReference type="ARBA" id="ARBA00022741"/>
    </source>
</evidence>
<evidence type="ECO:0000313" key="6">
    <source>
        <dbReference type="EMBL" id="NMM95842.1"/>
    </source>
</evidence>
<evidence type="ECO:0000256" key="2">
    <source>
        <dbReference type="ARBA" id="ARBA00022448"/>
    </source>
</evidence>
<dbReference type="InterPro" id="IPR003593">
    <property type="entry name" value="AAA+_ATPase"/>
</dbReference>
<keyword evidence="4 6" id="KW-0067">ATP-binding</keyword>
<dbReference type="AlphaFoldDB" id="A0A7Y0ESX8"/>
<accession>A0A7Y0ESX8</accession>
<dbReference type="PANTHER" id="PTHR24220:SF689">
    <property type="entry name" value="LIPOPROTEIN-RELEASING SYSTEM ATP-BINDING PROTEIN LOLD"/>
    <property type="match status" value="1"/>
</dbReference>
<dbReference type="Proteomes" id="UP000529710">
    <property type="component" value="Unassembled WGS sequence"/>
</dbReference>
<comment type="caution">
    <text evidence="6">The sequence shown here is derived from an EMBL/GenBank/DDBJ whole genome shotgun (WGS) entry which is preliminary data.</text>
</comment>
<keyword evidence="2" id="KW-0813">Transport</keyword>
<dbReference type="RefSeq" id="WP_169079048.1">
    <property type="nucleotide sequence ID" value="NZ_JAAIIF010000006.1"/>
</dbReference>
<dbReference type="Pfam" id="PF00005">
    <property type="entry name" value="ABC_tran"/>
    <property type="match status" value="1"/>
</dbReference>
<dbReference type="GO" id="GO:0005886">
    <property type="term" value="C:plasma membrane"/>
    <property type="evidence" value="ECO:0007669"/>
    <property type="project" value="TreeGrafter"/>
</dbReference>
<dbReference type="GO" id="GO:0016887">
    <property type="term" value="F:ATP hydrolysis activity"/>
    <property type="evidence" value="ECO:0007669"/>
    <property type="project" value="InterPro"/>
</dbReference>
<dbReference type="InterPro" id="IPR017871">
    <property type="entry name" value="ABC_transporter-like_CS"/>
</dbReference>
<dbReference type="CDD" id="cd03255">
    <property type="entry name" value="ABC_MJ0796_LolCDE_FtsE"/>
    <property type="match status" value="1"/>
</dbReference>
<dbReference type="GO" id="GO:0022857">
    <property type="term" value="F:transmembrane transporter activity"/>
    <property type="evidence" value="ECO:0007669"/>
    <property type="project" value="TreeGrafter"/>
</dbReference>
<dbReference type="PROSITE" id="PS00211">
    <property type="entry name" value="ABC_TRANSPORTER_1"/>
    <property type="match status" value="1"/>
</dbReference>
<organism evidence="6 7">
    <name type="scientific">Bifidobacterium erythrocebi</name>
    <dbReference type="NCBI Taxonomy" id="2675325"/>
    <lineage>
        <taxon>Bacteria</taxon>
        <taxon>Bacillati</taxon>
        <taxon>Actinomycetota</taxon>
        <taxon>Actinomycetes</taxon>
        <taxon>Bifidobacteriales</taxon>
        <taxon>Bifidobacteriaceae</taxon>
        <taxon>Bifidobacterium</taxon>
    </lineage>
</organism>
<proteinExistence type="inferred from homology"/>
<comment type="similarity">
    <text evidence="1">Belongs to the ABC transporter superfamily.</text>
</comment>
<protein>
    <submittedName>
        <fullName evidence="6">ABC transporter ATP-binding protein</fullName>
    </submittedName>
</protein>
<dbReference type="PROSITE" id="PS50893">
    <property type="entry name" value="ABC_TRANSPORTER_2"/>
    <property type="match status" value="1"/>
</dbReference>
<dbReference type="InterPro" id="IPR017911">
    <property type="entry name" value="MacB-like_ATP-bd"/>
</dbReference>
<evidence type="ECO:0000313" key="7">
    <source>
        <dbReference type="Proteomes" id="UP000529710"/>
    </source>
</evidence>
<dbReference type="InterPro" id="IPR027417">
    <property type="entry name" value="P-loop_NTPase"/>
</dbReference>
<dbReference type="EMBL" id="JAAIIF010000006">
    <property type="protein sequence ID" value="NMM95842.1"/>
    <property type="molecule type" value="Genomic_DNA"/>
</dbReference>
<dbReference type="SMART" id="SM00382">
    <property type="entry name" value="AAA"/>
    <property type="match status" value="1"/>
</dbReference>
<gene>
    <name evidence="6" type="ORF">G1C98_0578</name>
</gene>
<sequence>MTSDHVSDAILALDHVTYAYTKGGKKVVDGLSHEFHAGSLTAITGPSGAGKTTVLSLLSGLTLPTEGHVVYDGRDLATLNRYHFRSHDIGVIFQSFNLLPALTVEENIVLSMEASGMRFDRPKHEIVLELLHKVRLPEEYAKERILHLSGGEQQRVAIARALSYEPRIVLADEPTGNLDMATQDDIMAIFRVLAHDEGKCVIIVTHSPAVAEQSDEVFQLKPLRRHARK</sequence>
<dbReference type="Gene3D" id="3.40.50.300">
    <property type="entry name" value="P-loop containing nucleotide triphosphate hydrolases"/>
    <property type="match status" value="1"/>
</dbReference>
<dbReference type="InterPro" id="IPR003439">
    <property type="entry name" value="ABC_transporter-like_ATP-bd"/>
</dbReference>
<dbReference type="GO" id="GO:0005524">
    <property type="term" value="F:ATP binding"/>
    <property type="evidence" value="ECO:0007669"/>
    <property type="project" value="UniProtKB-KW"/>
</dbReference>
<dbReference type="SUPFAM" id="SSF52540">
    <property type="entry name" value="P-loop containing nucleoside triphosphate hydrolases"/>
    <property type="match status" value="1"/>
</dbReference>
<evidence type="ECO:0000256" key="1">
    <source>
        <dbReference type="ARBA" id="ARBA00005417"/>
    </source>
</evidence>
<dbReference type="PANTHER" id="PTHR24220">
    <property type="entry name" value="IMPORT ATP-BINDING PROTEIN"/>
    <property type="match status" value="1"/>
</dbReference>
<keyword evidence="7" id="KW-1185">Reference proteome</keyword>
<dbReference type="InterPro" id="IPR015854">
    <property type="entry name" value="ABC_transpr_LolD-like"/>
</dbReference>
<reference evidence="6 7" key="1">
    <citation type="submission" date="2020-02" db="EMBL/GenBank/DDBJ databases">
        <title>Characterization of phylogenetic diversity of novel bifidobacterial species isolated in Czech ZOOs.</title>
        <authorList>
            <person name="Lugli G.A."/>
            <person name="Vera N.B."/>
            <person name="Ventura M."/>
        </authorList>
    </citation>
    <scope>NUCLEOTIDE SEQUENCE [LARGE SCALE GENOMIC DNA]</scope>
    <source>
        <strain evidence="6 7">DSM 109960</strain>
    </source>
</reference>
<feature type="domain" description="ABC transporter" evidence="5">
    <location>
        <begin position="11"/>
        <end position="227"/>
    </location>
</feature>